<dbReference type="InterPro" id="IPR043781">
    <property type="entry name" value="DUF5723"/>
</dbReference>
<proteinExistence type="predicted"/>
<sequence>MKKSVLLIIALGFLFSVHSQNKQILYGFDKIPQGLLLNPGAETTYKYHIGVPFLSGNSVNGNISGLTIADVFRDDGIGIFAGTDFNVKLRNAIAGISNEDYAAINTQVEILNGGYKINKRDYLSVGFYSEADVFFTLPKDLFTLADEGNAAYLGRSFSLSHTSIKADVLGVLHAGISRRINNQLTVGARLKIYSGSVNITSTHNEGTFTTREGQDNIYEHLLQNVDAGIYSSGIFNENNESIISAGSAFGNTFFGGNFGLGFDVGFTYHYNEQVEFTASLVDVGFLSYSKNTRNATVKGSYTFSGVEFEYDNQNTDYWQNLEDDFNSQVDTDENNDSYSVIRPIKFFSSGRYSFGKSRNNNTCHDITFKDFYDNAVGGQLYAVYRPNGVRFAFTGFYERKFSKYLNTKFTYTIDDFSASNFGVGLSVNVWKLNVYGMVDNVFQLSDVADSHRSTAQLGINFIFN</sequence>
<dbReference type="Pfam" id="PF18990">
    <property type="entry name" value="DUF5723"/>
    <property type="match status" value="1"/>
</dbReference>
<gene>
    <name evidence="2" type="ORF">ACFQ1U_07950</name>
</gene>
<keyword evidence="3" id="KW-1185">Reference proteome</keyword>
<evidence type="ECO:0000313" key="3">
    <source>
        <dbReference type="Proteomes" id="UP001597062"/>
    </source>
</evidence>
<comment type="caution">
    <text evidence="2">The sequence shown here is derived from an EMBL/GenBank/DDBJ whole genome shotgun (WGS) entry which is preliminary data.</text>
</comment>
<reference evidence="3" key="1">
    <citation type="journal article" date="2019" name="Int. J. Syst. Evol. Microbiol.">
        <title>The Global Catalogue of Microorganisms (GCM) 10K type strain sequencing project: providing services to taxonomists for standard genome sequencing and annotation.</title>
        <authorList>
            <consortium name="The Broad Institute Genomics Platform"/>
            <consortium name="The Broad Institute Genome Sequencing Center for Infectious Disease"/>
            <person name="Wu L."/>
            <person name="Ma J."/>
        </authorList>
    </citation>
    <scope>NUCLEOTIDE SEQUENCE [LARGE SCALE GENOMIC DNA]</scope>
    <source>
        <strain evidence="3">CCUG 60527</strain>
    </source>
</reference>
<protein>
    <submittedName>
        <fullName evidence="2">DUF5723 family protein</fullName>
    </submittedName>
</protein>
<accession>A0ABW3JSZ5</accession>
<dbReference type="Gene3D" id="2.40.160.60">
    <property type="entry name" value="Outer membrane protein transport protein (OMPP1/FadL/TodX)"/>
    <property type="match status" value="1"/>
</dbReference>
<feature type="domain" description="DUF5723" evidence="1">
    <location>
        <begin position="39"/>
        <end position="439"/>
    </location>
</feature>
<evidence type="ECO:0000313" key="2">
    <source>
        <dbReference type="EMBL" id="MFD0993134.1"/>
    </source>
</evidence>
<dbReference type="EMBL" id="JBHTJR010000045">
    <property type="protein sequence ID" value="MFD0993134.1"/>
    <property type="molecule type" value="Genomic_DNA"/>
</dbReference>
<dbReference type="RefSeq" id="WP_386107080.1">
    <property type="nucleotide sequence ID" value="NZ_JBHTJR010000045.1"/>
</dbReference>
<name>A0ABW3JSZ5_9FLAO</name>
<organism evidence="2 3">
    <name type="scientific">Tenacibaculum geojense</name>
    <dbReference type="NCBI Taxonomy" id="915352"/>
    <lineage>
        <taxon>Bacteria</taxon>
        <taxon>Pseudomonadati</taxon>
        <taxon>Bacteroidota</taxon>
        <taxon>Flavobacteriia</taxon>
        <taxon>Flavobacteriales</taxon>
        <taxon>Flavobacteriaceae</taxon>
        <taxon>Tenacibaculum</taxon>
    </lineage>
</organism>
<dbReference type="Proteomes" id="UP001597062">
    <property type="component" value="Unassembled WGS sequence"/>
</dbReference>
<evidence type="ECO:0000259" key="1">
    <source>
        <dbReference type="Pfam" id="PF18990"/>
    </source>
</evidence>